<feature type="domain" description="PAS" evidence="21">
    <location>
        <begin position="414"/>
        <end position="468"/>
    </location>
</feature>
<dbReference type="InterPro" id="IPR048760">
    <property type="entry name" value="VP0354-like_sensor_dom"/>
</dbReference>
<dbReference type="InterPro" id="IPR001610">
    <property type="entry name" value="PAC"/>
</dbReference>
<protein>
    <recommendedName>
        <fullName evidence="3">histidine kinase</fullName>
        <ecNumber evidence="3">2.7.13.3</ecNumber>
    </recommendedName>
</protein>
<feature type="domain" description="Response regulatory" evidence="20">
    <location>
        <begin position="1354"/>
        <end position="1479"/>
    </location>
</feature>
<feature type="compositionally biased region" description="Low complexity" evidence="17">
    <location>
        <begin position="30"/>
        <end position="40"/>
    </location>
</feature>
<feature type="modified residue" description="4-aspartylphosphate" evidence="15">
    <location>
        <position position="1408"/>
    </location>
</feature>
<accession>A0A5M6ID72</accession>
<keyword evidence="11 18" id="KW-1133">Transmembrane helix</keyword>
<evidence type="ECO:0000256" key="1">
    <source>
        <dbReference type="ARBA" id="ARBA00000085"/>
    </source>
</evidence>
<feature type="coiled-coil region" evidence="16">
    <location>
        <begin position="939"/>
        <end position="969"/>
    </location>
</feature>
<dbReference type="Pfam" id="PF21623">
    <property type="entry name" value="HK_sensor_dom_bact"/>
    <property type="match status" value="1"/>
</dbReference>
<dbReference type="FunFam" id="1.10.287.130:FF:000004">
    <property type="entry name" value="Ethylene receptor 1"/>
    <property type="match status" value="1"/>
</dbReference>
<reference evidence="24 25" key="1">
    <citation type="submission" date="2019-09" db="EMBL/GenBank/DDBJ databases">
        <title>Genome sequence of Roseospira marina, one of the more divergent members of the non-sulfur purple photosynthetic bacterial family, the Rhodospirillaceae.</title>
        <authorList>
            <person name="Meyer T."/>
            <person name="Kyndt J."/>
        </authorList>
    </citation>
    <scope>NUCLEOTIDE SEQUENCE [LARGE SCALE GENOMIC DNA]</scope>
    <source>
        <strain evidence="24 25">DSM 15113</strain>
    </source>
</reference>
<dbReference type="PROSITE" id="PS50112">
    <property type="entry name" value="PAS"/>
    <property type="match status" value="1"/>
</dbReference>
<dbReference type="SMART" id="SM00388">
    <property type="entry name" value="HisKA"/>
    <property type="match status" value="1"/>
</dbReference>
<dbReference type="Pfam" id="PF00072">
    <property type="entry name" value="Response_reg"/>
    <property type="match status" value="1"/>
</dbReference>
<keyword evidence="8" id="KW-0547">Nucleotide-binding</keyword>
<dbReference type="SUPFAM" id="SSF47226">
    <property type="entry name" value="Histidine-containing phosphotransfer domain, HPT domain"/>
    <property type="match status" value="1"/>
</dbReference>
<dbReference type="InterPro" id="IPR005467">
    <property type="entry name" value="His_kinase_dom"/>
</dbReference>
<dbReference type="Pfam" id="PF02518">
    <property type="entry name" value="HATPase_c"/>
    <property type="match status" value="1"/>
</dbReference>
<dbReference type="Gene3D" id="1.10.287.130">
    <property type="match status" value="1"/>
</dbReference>
<feature type="domain" description="Response regulatory" evidence="20">
    <location>
        <begin position="1509"/>
        <end position="1626"/>
    </location>
</feature>
<dbReference type="PANTHER" id="PTHR45339">
    <property type="entry name" value="HYBRID SIGNAL TRANSDUCTION HISTIDINE KINASE J"/>
    <property type="match status" value="1"/>
</dbReference>
<evidence type="ECO:0000259" key="20">
    <source>
        <dbReference type="PROSITE" id="PS50110"/>
    </source>
</evidence>
<dbReference type="SMART" id="SM00086">
    <property type="entry name" value="PAC"/>
    <property type="match status" value="4"/>
</dbReference>
<proteinExistence type="predicted"/>
<evidence type="ECO:0000259" key="21">
    <source>
        <dbReference type="PROSITE" id="PS50112"/>
    </source>
</evidence>
<dbReference type="CDD" id="cd00130">
    <property type="entry name" value="PAS"/>
    <property type="match status" value="4"/>
</dbReference>
<dbReference type="NCBIfam" id="TIGR00229">
    <property type="entry name" value="sensory_box"/>
    <property type="match status" value="4"/>
</dbReference>
<organism evidence="24 25">
    <name type="scientific">Roseospira marina</name>
    <dbReference type="NCBI Taxonomy" id="140057"/>
    <lineage>
        <taxon>Bacteria</taxon>
        <taxon>Pseudomonadati</taxon>
        <taxon>Pseudomonadota</taxon>
        <taxon>Alphaproteobacteria</taxon>
        <taxon>Rhodospirillales</taxon>
        <taxon>Rhodospirillaceae</taxon>
        <taxon>Roseospira</taxon>
    </lineage>
</organism>
<feature type="domain" description="HPt" evidence="23">
    <location>
        <begin position="1676"/>
        <end position="1772"/>
    </location>
</feature>
<dbReference type="InterPro" id="IPR001789">
    <property type="entry name" value="Sig_transdc_resp-reg_receiver"/>
</dbReference>
<keyword evidence="25" id="KW-1185">Reference proteome</keyword>
<dbReference type="InterPro" id="IPR013655">
    <property type="entry name" value="PAS_fold_3"/>
</dbReference>
<evidence type="ECO:0000256" key="12">
    <source>
        <dbReference type="ARBA" id="ARBA00023012"/>
    </source>
</evidence>
<gene>
    <name evidence="24" type="ORF">F1188_07215</name>
</gene>
<dbReference type="InterPro" id="IPR000700">
    <property type="entry name" value="PAS-assoc_C"/>
</dbReference>
<evidence type="ECO:0000256" key="13">
    <source>
        <dbReference type="ARBA" id="ARBA00023136"/>
    </source>
</evidence>
<comment type="caution">
    <text evidence="24">The sequence shown here is derived from an EMBL/GenBank/DDBJ whole genome shotgun (WGS) entry which is preliminary data.</text>
</comment>
<dbReference type="Pfam" id="PF08448">
    <property type="entry name" value="PAS_4"/>
    <property type="match status" value="2"/>
</dbReference>
<dbReference type="SMART" id="SM00091">
    <property type="entry name" value="PAS"/>
    <property type="match status" value="4"/>
</dbReference>
<evidence type="ECO:0000256" key="2">
    <source>
        <dbReference type="ARBA" id="ARBA00004651"/>
    </source>
</evidence>
<evidence type="ECO:0000256" key="9">
    <source>
        <dbReference type="ARBA" id="ARBA00022777"/>
    </source>
</evidence>
<evidence type="ECO:0000256" key="8">
    <source>
        <dbReference type="ARBA" id="ARBA00022741"/>
    </source>
</evidence>
<dbReference type="GO" id="GO:0000155">
    <property type="term" value="F:phosphorelay sensor kinase activity"/>
    <property type="evidence" value="ECO:0007669"/>
    <property type="project" value="InterPro"/>
</dbReference>
<dbReference type="InterPro" id="IPR035965">
    <property type="entry name" value="PAS-like_dom_sf"/>
</dbReference>
<dbReference type="InterPro" id="IPR029151">
    <property type="entry name" value="Sensor-like_sf"/>
</dbReference>
<feature type="modified residue" description="4-aspartylphosphate" evidence="15">
    <location>
        <position position="1558"/>
    </location>
</feature>
<evidence type="ECO:0000256" key="15">
    <source>
        <dbReference type="PROSITE-ProRule" id="PRU00169"/>
    </source>
</evidence>
<dbReference type="Gene3D" id="3.40.50.2300">
    <property type="match status" value="1"/>
</dbReference>
<dbReference type="InterPro" id="IPR008207">
    <property type="entry name" value="Sig_transdc_His_kin_Hpt_dom"/>
</dbReference>
<dbReference type="PROSITE" id="PS50110">
    <property type="entry name" value="RESPONSE_REGULATORY"/>
    <property type="match status" value="2"/>
</dbReference>
<dbReference type="InterPro" id="IPR003661">
    <property type="entry name" value="HisK_dim/P_dom"/>
</dbReference>
<dbReference type="SUPFAM" id="SSF55874">
    <property type="entry name" value="ATPase domain of HSP90 chaperone/DNA topoisomerase II/histidine kinase"/>
    <property type="match status" value="1"/>
</dbReference>
<keyword evidence="7 18" id="KW-0812">Transmembrane</keyword>
<keyword evidence="4" id="KW-1003">Cell membrane</keyword>
<dbReference type="Pfam" id="PF01627">
    <property type="entry name" value="Hpt"/>
    <property type="match status" value="1"/>
</dbReference>
<comment type="subcellular location">
    <subcellularLocation>
        <location evidence="2">Cell membrane</location>
        <topology evidence="2">Multi-pass membrane protein</topology>
    </subcellularLocation>
</comment>
<evidence type="ECO:0000313" key="25">
    <source>
        <dbReference type="Proteomes" id="UP000324065"/>
    </source>
</evidence>
<dbReference type="PROSITE" id="PS50894">
    <property type="entry name" value="HPT"/>
    <property type="match status" value="1"/>
</dbReference>
<evidence type="ECO:0000256" key="4">
    <source>
        <dbReference type="ARBA" id="ARBA00022475"/>
    </source>
</evidence>
<evidence type="ECO:0000313" key="24">
    <source>
        <dbReference type="EMBL" id="KAA5606206.1"/>
    </source>
</evidence>
<evidence type="ECO:0000256" key="10">
    <source>
        <dbReference type="ARBA" id="ARBA00022840"/>
    </source>
</evidence>
<keyword evidence="12" id="KW-0902">Two-component regulatory system</keyword>
<dbReference type="PANTHER" id="PTHR45339:SF1">
    <property type="entry name" value="HYBRID SIGNAL TRANSDUCTION HISTIDINE KINASE J"/>
    <property type="match status" value="1"/>
</dbReference>
<feature type="transmembrane region" description="Helical" evidence="18">
    <location>
        <begin position="62"/>
        <end position="83"/>
    </location>
</feature>
<evidence type="ECO:0000256" key="6">
    <source>
        <dbReference type="ARBA" id="ARBA00022679"/>
    </source>
</evidence>
<feature type="domain" description="Histidine kinase" evidence="19">
    <location>
        <begin position="1118"/>
        <end position="1339"/>
    </location>
</feature>
<evidence type="ECO:0000256" key="14">
    <source>
        <dbReference type="PROSITE-ProRule" id="PRU00110"/>
    </source>
</evidence>
<feature type="region of interest" description="Disordered" evidence="17">
    <location>
        <begin position="1"/>
        <end position="51"/>
    </location>
</feature>
<dbReference type="Gene3D" id="1.20.120.160">
    <property type="entry name" value="HPT domain"/>
    <property type="match status" value="1"/>
</dbReference>
<dbReference type="SUPFAM" id="SSF47384">
    <property type="entry name" value="Homodimeric domain of signal transducing histidine kinase"/>
    <property type="match status" value="1"/>
</dbReference>
<name>A0A5M6ID72_9PROT</name>
<dbReference type="SUPFAM" id="SSF103190">
    <property type="entry name" value="Sensory domain-like"/>
    <property type="match status" value="2"/>
</dbReference>
<evidence type="ECO:0000256" key="11">
    <source>
        <dbReference type="ARBA" id="ARBA00022989"/>
    </source>
</evidence>
<dbReference type="InterPro" id="IPR013656">
    <property type="entry name" value="PAS_4"/>
</dbReference>
<dbReference type="InterPro" id="IPR036641">
    <property type="entry name" value="HPT_dom_sf"/>
</dbReference>
<dbReference type="CDD" id="cd17546">
    <property type="entry name" value="REC_hyHK_CKI1_RcsC-like"/>
    <property type="match status" value="1"/>
</dbReference>
<evidence type="ECO:0000259" key="23">
    <source>
        <dbReference type="PROSITE" id="PS50894"/>
    </source>
</evidence>
<dbReference type="SUPFAM" id="SSF52172">
    <property type="entry name" value="CheY-like"/>
    <property type="match status" value="1"/>
</dbReference>
<evidence type="ECO:0000259" key="19">
    <source>
        <dbReference type="PROSITE" id="PS50109"/>
    </source>
</evidence>
<dbReference type="PROSITE" id="PS50109">
    <property type="entry name" value="HIS_KIN"/>
    <property type="match status" value="1"/>
</dbReference>
<evidence type="ECO:0000256" key="18">
    <source>
        <dbReference type="SAM" id="Phobius"/>
    </source>
</evidence>
<dbReference type="SUPFAM" id="SSF55785">
    <property type="entry name" value="PYP-like sensor domain (PAS domain)"/>
    <property type="match status" value="4"/>
</dbReference>
<dbReference type="EC" id="2.7.13.3" evidence="3"/>
<evidence type="ECO:0000256" key="7">
    <source>
        <dbReference type="ARBA" id="ARBA00022692"/>
    </source>
</evidence>
<evidence type="ECO:0000256" key="16">
    <source>
        <dbReference type="SAM" id="Coils"/>
    </source>
</evidence>
<dbReference type="CDD" id="cd16922">
    <property type="entry name" value="HATPase_EvgS-ArcB-TorS-like"/>
    <property type="match status" value="1"/>
</dbReference>
<dbReference type="Pfam" id="PF00512">
    <property type="entry name" value="HisKA"/>
    <property type="match status" value="1"/>
</dbReference>
<evidence type="ECO:0000256" key="17">
    <source>
        <dbReference type="SAM" id="MobiDB-lite"/>
    </source>
</evidence>
<dbReference type="SMART" id="SM00387">
    <property type="entry name" value="HATPase_c"/>
    <property type="match status" value="1"/>
</dbReference>
<dbReference type="Proteomes" id="UP000324065">
    <property type="component" value="Unassembled WGS sequence"/>
</dbReference>
<dbReference type="Gene3D" id="3.30.450.20">
    <property type="entry name" value="PAS domain"/>
    <property type="match status" value="5"/>
</dbReference>
<feature type="transmembrane region" description="Helical" evidence="18">
    <location>
        <begin position="362"/>
        <end position="384"/>
    </location>
</feature>
<dbReference type="GO" id="GO:0005524">
    <property type="term" value="F:ATP binding"/>
    <property type="evidence" value="ECO:0007669"/>
    <property type="project" value="UniProtKB-KW"/>
</dbReference>
<dbReference type="FunFam" id="3.30.450.20:FF:000099">
    <property type="entry name" value="Sensory box sensor histidine kinase"/>
    <property type="match status" value="1"/>
</dbReference>
<keyword evidence="13 18" id="KW-0472">Membrane</keyword>
<keyword evidence="10" id="KW-0067">ATP-binding</keyword>
<dbReference type="InterPro" id="IPR036097">
    <property type="entry name" value="HisK_dim/P_sf"/>
</dbReference>
<dbReference type="Gene3D" id="3.30.565.10">
    <property type="entry name" value="Histidine kinase-like ATPase, C-terminal domain"/>
    <property type="match status" value="1"/>
</dbReference>
<comment type="catalytic activity">
    <reaction evidence="1">
        <text>ATP + protein L-histidine = ADP + protein N-phospho-L-histidine.</text>
        <dbReference type="EC" id="2.7.13.3"/>
    </reaction>
</comment>
<dbReference type="CDD" id="cd00082">
    <property type="entry name" value="HisKA"/>
    <property type="match status" value="1"/>
</dbReference>
<keyword evidence="16" id="KW-0175">Coiled coil</keyword>
<dbReference type="Pfam" id="PF13426">
    <property type="entry name" value="PAS_9"/>
    <property type="match status" value="1"/>
</dbReference>
<dbReference type="InterPro" id="IPR011006">
    <property type="entry name" value="CheY-like_superfamily"/>
</dbReference>
<dbReference type="InterPro" id="IPR004358">
    <property type="entry name" value="Sig_transdc_His_kin-like_C"/>
</dbReference>
<dbReference type="FunFam" id="3.30.565.10:FF:000010">
    <property type="entry name" value="Sensor histidine kinase RcsC"/>
    <property type="match status" value="1"/>
</dbReference>
<feature type="modified residue" description="Phosphohistidine" evidence="14">
    <location>
        <position position="1715"/>
    </location>
</feature>
<dbReference type="GO" id="GO:0005886">
    <property type="term" value="C:plasma membrane"/>
    <property type="evidence" value="ECO:0007669"/>
    <property type="project" value="UniProtKB-SubCell"/>
</dbReference>
<evidence type="ECO:0000256" key="5">
    <source>
        <dbReference type="ARBA" id="ARBA00022553"/>
    </source>
</evidence>
<dbReference type="InterPro" id="IPR000014">
    <property type="entry name" value="PAS"/>
</dbReference>
<dbReference type="Pfam" id="PF08447">
    <property type="entry name" value="PAS_3"/>
    <property type="match status" value="1"/>
</dbReference>
<dbReference type="InterPro" id="IPR036890">
    <property type="entry name" value="HATPase_C_sf"/>
</dbReference>
<dbReference type="SMART" id="SM00448">
    <property type="entry name" value="REC"/>
    <property type="match status" value="1"/>
</dbReference>
<dbReference type="InterPro" id="IPR003594">
    <property type="entry name" value="HATPase_dom"/>
</dbReference>
<evidence type="ECO:0000259" key="22">
    <source>
        <dbReference type="PROSITE" id="PS50113"/>
    </source>
</evidence>
<feature type="domain" description="PAC" evidence="22">
    <location>
        <begin position="740"/>
        <end position="792"/>
    </location>
</feature>
<dbReference type="EMBL" id="VWPJ01000005">
    <property type="protein sequence ID" value="KAA5606206.1"/>
    <property type="molecule type" value="Genomic_DNA"/>
</dbReference>
<keyword evidence="6" id="KW-0808">Transferase</keyword>
<dbReference type="PRINTS" id="PR00344">
    <property type="entry name" value="BCTRLSENSOR"/>
</dbReference>
<sequence>MPSRDGSRGDAAPSSAEANRLSMDDRGTQSLSAADLSSSARTGGRSAPLGPGGRVFRGLRPAWSLFVPLVVIALLSGGIVGVLTHASERTAMVTAQTHLVGVAAQKLNVTIEAAMHQLAGVTREIDVQRALEAPDTHLSLLKRSFATLLMRNPTYVQARWIGPDGVERARVNKVGPFAVAVPAWANQDKSDTSYFRDTMNLDAKAFYISDINLNRENGKIERPLTPTIRVALRLSETGPDDNGLLIINISVESVLKRIRSLFGETNNIRILTRTGTWAIHDDPGQAWALDFGRPVFLGNTEPRVWEGIQNAVAGTVDTASGLWVWTRTPPRGPVNHPVEERGGWTLVSVIPSATLAALARSIWITVGGATLGAVLLAYGLSVLFQRQLSARGAQAAELIRIKARTENLSQLTQAKQVFQNVVEVSPNGILVADDAGDIVITNPSLERMFGYAPGALIGVSVDCLLPDDLRVNHAGLRTGFMASNVDRLTVARDLQARRQDGTSFPVNLSLGRLVTDGRRMVVASVVDLSHRQRLEDEKDIYAALIRRSNDLIVVCDGAGTIALCNEAAARIFGVESVQDLIGRSILKHLADAGPVGGPLTRFQDLLDQGDELRRRHVRVRADDPALETRLILTVYPIPSRAGTAPRYAVVGLDDTDRYRMSAALAVGQERWRMLAESMPHLVWTCDGDGLCDYLSKQWVEYTGVPEADQLGFGWLACVHEDDKERLFAAWQGCVATLTELDVDFRIRRHDGQYRWFATRAVPILGAEGQIVKWYGSNTDIEDVKRSEVRAREEYERVQALLATAPVTLLEVDAKAALTEWTHGRIGDQAIRRSIDTLDPRHRAQLLDAMTIASQGGPTALVAAHIPDATTLRDVFPDLESQEAVLRLVLGLTETGDVRVATGQTQITAPDGQRSDILLSASMATGGMLTGRLFLAFQDVSELLRVRRELEQYKDRLERLVEERTHQLANSNRLLETIADAIPSTVAYWRPDDTCTFANIAFGTWAGVPKEACIGAALRDLVDPRHFEENYPRFCEAMAGQMQVFEQERVSPAGDDVFVIANYIPDIADDTVQGVVMIVSDISEFKRAQFRLEAMNAELEHRTVQAEEASRAKSEFVANMSHEVRTPLNAILGLSQMLRKTNLNDQQIDFLDKILGSSRALMGILNDILDYSKMEARKLTFEAEHFNLDDIMNDIFDMFVFTASRKDIELLADLPPDVPTFLVGDALKLTQILTNLVSNALKFTERGSVRIAVRAEGGSPRACTLRFSVTDTGIGMTEDQKAIIFSPFSQADTSTTRRFGGTGLGLAICRHLVSAMGGEIGVTSTLGGGSSFWFRLPFDRQDAPTLDEPVHAAKRMLLLGGTPDSQDIVVRYLWEWGIESACAVDSRAALALCEPAAGEAPEFAAILVDCSQDADPMRDAALVVERLRDRTASAAVPLVGIVDPGAEGRTSPLTREDVPWALLPKPVTASKLFDALSQVLEPAAHPPVPAPRAPATGSEASAVTRVHGAQILLAEDNVVNQEVAYHLLTSMGAALDIVGNGEEAVHALRAKDYDLVLMDVHMPTMDGLQATQAIRALEGPVGGIPIIGMTAAAFNEDRIAALRAGMNAYLTKPIDSALLERTLIEWLPAEAPPNPESAPTPGPAFVAGAAPRAGRATPLDALAGFDLPAVLDRLSGDSALLVRLFGAFLADNESWIAAFDAAQARGDSATRQRLVHTLKGAAANIGAMEVHDAALALEIDTRAGRPNDGRPVKIALDRALSQIRTVVPEPAALAPDTPLDREAAIGALEEIIALLNTHRLAPDPLVDTVRRYLGAHYSEAFEGMRQKIEAFDLKGAARAASQLKQTLIDHGRH</sequence>
<dbReference type="PROSITE" id="PS50113">
    <property type="entry name" value="PAC"/>
    <property type="match status" value="1"/>
</dbReference>
<keyword evidence="5 15" id="KW-0597">Phosphoprotein</keyword>
<keyword evidence="9" id="KW-0418">Kinase</keyword>
<dbReference type="OrthoDB" id="9801651at2"/>
<evidence type="ECO:0000256" key="3">
    <source>
        <dbReference type="ARBA" id="ARBA00012438"/>
    </source>
</evidence>